<feature type="region of interest" description="Disordered" evidence="9">
    <location>
        <begin position="233"/>
        <end position="259"/>
    </location>
</feature>
<dbReference type="PANTHER" id="PTHR12702">
    <property type="entry name" value="SEC15"/>
    <property type="match status" value="1"/>
</dbReference>
<keyword evidence="5" id="KW-0963">Cytoplasm</keyword>
<protein>
    <recommendedName>
        <fullName evidence="8">Exocyst complex component</fullName>
    </recommendedName>
</protein>
<reference evidence="12 13" key="1">
    <citation type="journal article" date="2014" name="Nat. Commun.">
        <title>Klebsormidium flaccidum genome reveals primary factors for plant terrestrial adaptation.</title>
        <authorList>
            <person name="Hori K."/>
            <person name="Maruyama F."/>
            <person name="Fujisawa T."/>
            <person name="Togashi T."/>
            <person name="Yamamoto N."/>
            <person name="Seo M."/>
            <person name="Sato S."/>
            <person name="Yamada T."/>
            <person name="Mori H."/>
            <person name="Tajima N."/>
            <person name="Moriyama T."/>
            <person name="Ikeuchi M."/>
            <person name="Watanabe M."/>
            <person name="Wada H."/>
            <person name="Kobayashi K."/>
            <person name="Saito M."/>
            <person name="Masuda T."/>
            <person name="Sasaki-Sekimoto Y."/>
            <person name="Mashiguchi K."/>
            <person name="Awai K."/>
            <person name="Shimojima M."/>
            <person name="Masuda S."/>
            <person name="Iwai M."/>
            <person name="Nobusawa T."/>
            <person name="Narise T."/>
            <person name="Kondo S."/>
            <person name="Saito H."/>
            <person name="Sato R."/>
            <person name="Murakawa M."/>
            <person name="Ihara Y."/>
            <person name="Oshima-Yamada Y."/>
            <person name="Ohtaka K."/>
            <person name="Satoh M."/>
            <person name="Sonobe K."/>
            <person name="Ishii M."/>
            <person name="Ohtani R."/>
            <person name="Kanamori-Sato M."/>
            <person name="Honoki R."/>
            <person name="Miyazaki D."/>
            <person name="Mochizuki H."/>
            <person name="Umetsu J."/>
            <person name="Higashi K."/>
            <person name="Shibata D."/>
            <person name="Kamiya Y."/>
            <person name="Sato N."/>
            <person name="Nakamura Y."/>
            <person name="Tabata S."/>
            <person name="Ida S."/>
            <person name="Kurokawa K."/>
            <person name="Ohta H."/>
        </authorList>
    </citation>
    <scope>NUCLEOTIDE SEQUENCE [LARGE SCALE GENOMIC DNA]</scope>
    <source>
        <strain evidence="12 13">NIES-2285</strain>
    </source>
</reference>
<dbReference type="PANTHER" id="PTHR12702:SF0">
    <property type="entry name" value="EXOCYST COMPLEX COMPONENT 6"/>
    <property type="match status" value="1"/>
</dbReference>
<feature type="compositionally biased region" description="Basic and acidic residues" evidence="9">
    <location>
        <begin position="789"/>
        <end position="799"/>
    </location>
</feature>
<evidence type="ECO:0000256" key="5">
    <source>
        <dbReference type="ARBA" id="ARBA00022490"/>
    </source>
</evidence>
<evidence type="ECO:0000256" key="1">
    <source>
        <dbReference type="ARBA" id="ARBA00004514"/>
    </source>
</evidence>
<comment type="subcellular location">
    <subcellularLocation>
        <location evidence="1">Cytoplasm</location>
        <location evidence="1">Cytosol</location>
    </subcellularLocation>
</comment>
<dbReference type="InterPro" id="IPR048359">
    <property type="entry name" value="EXOC6_Sec15_N"/>
</dbReference>
<dbReference type="GO" id="GO:0006886">
    <property type="term" value="P:intracellular protein transport"/>
    <property type="evidence" value="ECO:0007669"/>
    <property type="project" value="InterPro"/>
</dbReference>
<sequence>MAVNRGQSGFRGAAAGTNGDMHRPPDGPVGIDDAALASLIANNEDLGPVVRSAFEMSKPEGLLHQLKGFVKKKESEIEELCRLHYEEFIHAVDELRYVLVDAVELKNGLSDQNAELQKVGSATLSRVDELVEHHDISKNLTEAIVGLKKCKAVVDLCVKVNEHIARDQYYPALKTLDNIERDYLRRVPARALRVYLEKQIPASRLHIEKKVSKEFSDWLVHIRGISRDIGRQSIGQAASARQREKDLRGRQRQAEEQTRSGHREGIYMLEVEDIEEDDSLLKFDLTPVYRAHYIHTCLGLQDQFRDYYYRNRQLQLNSDLQFQPGQSFLEGYQGYFAQITGFFVVEDRVLRTAGGLVSSAQVDNLWEGAITKMRMVMEEQFSRMTTATTLLLVKDFVSLLCATLRRYGYQVSPLLDVLDTTREKYHEMLLHDCSKKIQDALANDTYQKMVMRKEFEYDMDVVAFKLQSSDAPVAFPYVAPFSATVPQCCRVVRSFIEDSVSFLAHGAHMDVYDVVKRYLDRLLTSVLNEALLRVIQTPSLQVSQAMQIAANMTVLERACGYFAEFAAKLCGIPARLIEGPHGGLTSRSALRRSQAVAHDLMIKLLKSKIDEFMAGTNRIEWLPDEPARTANDYVQETLLFLDTTLGVAVDVLPLDAFEKVSASVMKHISDCIVATLAGDEVKRYNIFAVQGIDADLRVLEAFADEQYRSSGLEHLPGSAGLKSCFAEARQLTNLLLGNQPELYLEQELREKYYPALDPRTVIIVAEKFKEMPEKGVFRGGKQVPQNGLRRQEEGPRDSGQKAQGDAGGARKGRPKGRSGRNGSGRGPAPGQITPVQPWLPLLGDPPVKTSSEGARRVSMPLAFASHGRTA</sequence>
<dbReference type="GO" id="GO:0090522">
    <property type="term" value="P:vesicle tethering involved in exocytosis"/>
    <property type="evidence" value="ECO:0007669"/>
    <property type="project" value="UniProtKB-UniRule"/>
</dbReference>
<keyword evidence="3 8" id="KW-0813">Transport</keyword>
<dbReference type="FunFam" id="1.20.58.670:FF:000002">
    <property type="entry name" value="Exocyst complex component"/>
    <property type="match status" value="1"/>
</dbReference>
<feature type="region of interest" description="Disordered" evidence="9">
    <location>
        <begin position="775"/>
        <end position="870"/>
    </location>
</feature>
<dbReference type="Pfam" id="PF04091">
    <property type="entry name" value="Sec15_C"/>
    <property type="match status" value="1"/>
</dbReference>
<evidence type="ECO:0000256" key="7">
    <source>
        <dbReference type="ARBA" id="ARBA00053307"/>
    </source>
</evidence>
<dbReference type="GO" id="GO:0009860">
    <property type="term" value="P:pollen tube growth"/>
    <property type="evidence" value="ECO:0007669"/>
    <property type="project" value="UniProtKB-ARBA"/>
</dbReference>
<feature type="region of interest" description="Disordered" evidence="9">
    <location>
        <begin position="1"/>
        <end position="28"/>
    </location>
</feature>
<keyword evidence="6" id="KW-0175">Coiled coil</keyword>
<dbReference type="PIRSF" id="PIRSF025007">
    <property type="entry name" value="Sec15"/>
    <property type="match status" value="1"/>
</dbReference>
<accession>A0A1Y1ICU7</accession>
<gene>
    <name evidence="12" type="ORF">KFL_002950080</name>
</gene>
<evidence type="ECO:0000313" key="12">
    <source>
        <dbReference type="EMBL" id="GAQ86536.1"/>
    </source>
</evidence>
<dbReference type="GO" id="GO:0005829">
    <property type="term" value="C:cytosol"/>
    <property type="evidence" value="ECO:0007669"/>
    <property type="project" value="UniProtKB-SubCell"/>
</dbReference>
<dbReference type="GO" id="GO:0006887">
    <property type="term" value="P:exocytosis"/>
    <property type="evidence" value="ECO:0000318"/>
    <property type="project" value="GO_Central"/>
</dbReference>
<dbReference type="STRING" id="105231.A0A1Y1ICU7"/>
<name>A0A1Y1ICU7_KLENI</name>
<comment type="similarity">
    <text evidence="2 8">Belongs to the SEC15 family.</text>
</comment>
<evidence type="ECO:0000256" key="4">
    <source>
        <dbReference type="ARBA" id="ARBA00022483"/>
    </source>
</evidence>
<evidence type="ECO:0000259" key="10">
    <source>
        <dbReference type="Pfam" id="PF04091"/>
    </source>
</evidence>
<comment type="function">
    <text evidence="7">Component of the exocyst complex involved in the docking of exocytic vesicles with fusion sites on the plasma membrane during regulated or polarized secretion. Involved in polarized cell growth and organ morphogenesis. During cytokinesis, involved in cell plate initiation, cell plate maturation and formation of new primary cell wall.</text>
</comment>
<evidence type="ECO:0000259" key="11">
    <source>
        <dbReference type="Pfam" id="PF20651"/>
    </source>
</evidence>
<evidence type="ECO:0000256" key="8">
    <source>
        <dbReference type="PIRNR" id="PIRNR025007"/>
    </source>
</evidence>
<feature type="domain" description="Exocyst complex subunit EXOC6/Sec15 C-terminal" evidence="10">
    <location>
        <begin position="413"/>
        <end position="767"/>
    </location>
</feature>
<evidence type="ECO:0000256" key="3">
    <source>
        <dbReference type="ARBA" id="ARBA00022448"/>
    </source>
</evidence>
<dbReference type="InterPro" id="IPR042044">
    <property type="entry name" value="EXOC6PINT-1/Sec15/Tip20_C_dom2"/>
</dbReference>
<dbReference type="GO" id="GO:0000145">
    <property type="term" value="C:exocyst"/>
    <property type="evidence" value="ECO:0000318"/>
    <property type="project" value="GO_Central"/>
</dbReference>
<proteinExistence type="inferred from homology"/>
<evidence type="ECO:0000256" key="9">
    <source>
        <dbReference type="SAM" id="MobiDB-lite"/>
    </source>
</evidence>
<dbReference type="InterPro" id="IPR007225">
    <property type="entry name" value="EXOC6/Sec15"/>
</dbReference>
<evidence type="ECO:0000256" key="2">
    <source>
        <dbReference type="ARBA" id="ARBA00007944"/>
    </source>
</evidence>
<dbReference type="Proteomes" id="UP000054558">
    <property type="component" value="Unassembled WGS sequence"/>
</dbReference>
<dbReference type="Pfam" id="PF20651">
    <property type="entry name" value="EXOC6_Sec15_N"/>
    <property type="match status" value="1"/>
</dbReference>
<feature type="compositionally biased region" description="Basic and acidic residues" evidence="9">
    <location>
        <begin position="241"/>
        <end position="259"/>
    </location>
</feature>
<dbReference type="Gene3D" id="1.10.357.30">
    <property type="entry name" value="Exocyst complex subunit Sec15 C-terminal domain, N-terminal subdomain"/>
    <property type="match status" value="1"/>
</dbReference>
<dbReference type="FunFam" id="1.10.357.30:FF:000002">
    <property type="entry name" value="Exocyst complex component"/>
    <property type="match status" value="1"/>
</dbReference>
<dbReference type="OrthoDB" id="10267033at2759"/>
<dbReference type="EMBL" id="DF237244">
    <property type="protein sequence ID" value="GAQ86536.1"/>
    <property type="molecule type" value="Genomic_DNA"/>
</dbReference>
<dbReference type="GO" id="GO:0009846">
    <property type="term" value="P:pollen germination"/>
    <property type="evidence" value="ECO:0007669"/>
    <property type="project" value="UniProtKB-ARBA"/>
</dbReference>
<dbReference type="GO" id="GO:0060321">
    <property type="term" value="P:acceptance of pollen"/>
    <property type="evidence" value="ECO:0007669"/>
    <property type="project" value="UniProtKB-ARBA"/>
</dbReference>
<dbReference type="InterPro" id="IPR046361">
    <property type="entry name" value="EXOC6/Sec15_C"/>
</dbReference>
<evidence type="ECO:0000256" key="6">
    <source>
        <dbReference type="ARBA" id="ARBA00023054"/>
    </source>
</evidence>
<dbReference type="InterPro" id="IPR042045">
    <property type="entry name" value="EXOC6/Sec15_C_dom1"/>
</dbReference>
<dbReference type="Gene3D" id="1.20.58.670">
    <property type="entry name" value="Dsl1p vesicle tethering complex, Tip20p subunit, domain D"/>
    <property type="match status" value="1"/>
</dbReference>
<evidence type="ECO:0000313" key="13">
    <source>
        <dbReference type="Proteomes" id="UP000054558"/>
    </source>
</evidence>
<organism evidence="12 13">
    <name type="scientific">Klebsormidium nitens</name>
    <name type="common">Green alga</name>
    <name type="synonym">Ulothrix nitens</name>
    <dbReference type="NCBI Taxonomy" id="105231"/>
    <lineage>
        <taxon>Eukaryota</taxon>
        <taxon>Viridiplantae</taxon>
        <taxon>Streptophyta</taxon>
        <taxon>Klebsormidiophyceae</taxon>
        <taxon>Klebsormidiales</taxon>
        <taxon>Klebsormidiaceae</taxon>
        <taxon>Klebsormidium</taxon>
    </lineage>
</organism>
<dbReference type="AlphaFoldDB" id="A0A1Y1ICU7"/>
<dbReference type="OMA" id="HKQVPMV"/>
<keyword evidence="13" id="KW-1185">Reference proteome</keyword>
<keyword evidence="4 8" id="KW-0268">Exocytosis</keyword>
<feature type="domain" description="Exocyst complex component EXOC6/Sec15 N-terminal" evidence="11">
    <location>
        <begin position="65"/>
        <end position="233"/>
    </location>
</feature>
<dbReference type="GO" id="GO:0006893">
    <property type="term" value="P:Golgi to plasma membrane transport"/>
    <property type="evidence" value="ECO:0000318"/>
    <property type="project" value="GO_Central"/>
</dbReference>